<sequence length="46" mass="4726">MGQFPQAWLPRPDDVLLDPAPATGGRALPRPRESGTLPGSGVATDG</sequence>
<protein>
    <submittedName>
        <fullName evidence="2">Uncharacterized protein</fullName>
    </submittedName>
</protein>
<evidence type="ECO:0000313" key="2">
    <source>
        <dbReference type="EMBL" id="CCQ46009.1"/>
    </source>
</evidence>
<evidence type="ECO:0000313" key="3">
    <source>
        <dbReference type="Proteomes" id="UP000035722"/>
    </source>
</evidence>
<feature type="region of interest" description="Disordered" evidence="1">
    <location>
        <begin position="1"/>
        <end position="46"/>
    </location>
</feature>
<comment type="caution">
    <text evidence="2">The sequence shown here is derived from an EMBL/GenBank/DDBJ whole genome shotgun (WGS) entry which is preliminary data.</text>
</comment>
<reference evidence="3" key="1">
    <citation type="journal article" date="2014" name="Genome Announc.">
        <title>Genome Sequence of Arthrobacter siccitolerans 4J27, a Xeroprotectant-Producing Desiccation-Tolerant Microorganism.</title>
        <authorList>
            <person name="Manzanera M."/>
            <person name="Santa-Cruz-Calvo L."/>
            <person name="Vilchez J.I."/>
            <person name="Garcia-Fontana C."/>
            <person name="Silva-Castro G.A."/>
            <person name="Calvo C."/>
            <person name="Gonzalez-Lopez J."/>
        </authorList>
    </citation>
    <scope>NUCLEOTIDE SEQUENCE [LARGE SCALE GENOMIC DNA]</scope>
    <source>
        <strain evidence="3">4J27</strain>
    </source>
</reference>
<dbReference type="EMBL" id="CAQI01000042">
    <property type="protein sequence ID" value="CCQ46009.1"/>
    <property type="molecule type" value="Genomic_DNA"/>
</dbReference>
<accession>A0A024H2N5</accession>
<dbReference type="Proteomes" id="UP000035722">
    <property type="component" value="Unassembled WGS sequence"/>
</dbReference>
<proteinExistence type="predicted"/>
<gene>
    <name evidence="2" type="ORF">ARTSIC4J27_1969</name>
</gene>
<evidence type="ECO:0000256" key="1">
    <source>
        <dbReference type="SAM" id="MobiDB-lite"/>
    </source>
</evidence>
<keyword evidence="3" id="KW-1185">Reference proteome</keyword>
<dbReference type="AlphaFoldDB" id="A0A024H2N5"/>
<organism evidence="2 3">
    <name type="scientific">Pseudarthrobacter siccitolerans</name>
    <dbReference type="NCBI Taxonomy" id="861266"/>
    <lineage>
        <taxon>Bacteria</taxon>
        <taxon>Bacillati</taxon>
        <taxon>Actinomycetota</taxon>
        <taxon>Actinomycetes</taxon>
        <taxon>Micrococcales</taxon>
        <taxon>Micrococcaceae</taxon>
        <taxon>Pseudarthrobacter</taxon>
    </lineage>
</organism>
<name>A0A024H2N5_9MICC</name>